<dbReference type="EC" id="4.2.1.46" evidence="4 8"/>
<dbReference type="InterPro" id="IPR036291">
    <property type="entry name" value="NAD(P)-bd_dom_sf"/>
</dbReference>
<organism evidence="10 11">
    <name type="scientific">Candidatus Nephthysia bennettiae</name>
    <dbReference type="NCBI Taxonomy" id="3127016"/>
    <lineage>
        <taxon>Bacteria</taxon>
        <taxon>Bacillati</taxon>
        <taxon>Candidatus Dormiibacterota</taxon>
        <taxon>Candidatus Dormibacteria</taxon>
        <taxon>Candidatus Dormibacterales</taxon>
        <taxon>Candidatus Dormibacteraceae</taxon>
        <taxon>Candidatus Nephthysia</taxon>
    </lineage>
</organism>
<evidence type="ECO:0000259" key="9">
    <source>
        <dbReference type="Pfam" id="PF16363"/>
    </source>
</evidence>
<protein>
    <recommendedName>
        <fullName evidence="5 8">dTDP-glucose 4,6-dehydratase</fullName>
        <ecNumber evidence="4 8">4.2.1.46</ecNumber>
    </recommendedName>
</protein>
<dbReference type="NCBIfam" id="TIGR01181">
    <property type="entry name" value="dTDP_gluc_dehyt"/>
    <property type="match status" value="1"/>
</dbReference>
<comment type="caution">
    <text evidence="10">The sequence shown here is derived from an EMBL/GenBank/DDBJ whole genome shotgun (WGS) entry which is preliminary data.</text>
</comment>
<gene>
    <name evidence="10" type="primary">rfbB</name>
    <name evidence="10" type="ORF">JF922_19595</name>
</gene>
<dbReference type="PANTHER" id="PTHR43000">
    <property type="entry name" value="DTDP-D-GLUCOSE 4,6-DEHYDRATASE-RELATED"/>
    <property type="match status" value="1"/>
</dbReference>
<dbReference type="Gene3D" id="3.90.25.10">
    <property type="entry name" value="UDP-galactose 4-epimerase, domain 1"/>
    <property type="match status" value="1"/>
</dbReference>
<proteinExistence type="inferred from homology"/>
<sequence>MSRRFDRLLVAGAAGFIGSNFVRLLRRERPETEVWVLDKLTYAGNPANLAEFEGQTGYRFVQGDICDQSLVDQLAAEVDAIVNFAAETHVDRSLMEPFAFVNTDVLGTAVLCEAARRHRHQVFHLVSTDEVYGDVPEGRSVEDDALRPRSPYAASKAGGEHLARAYGVSHGLPLLITRGSNNYGPFQYPEKSVPVFITNAIDDLPIPLYNDGSAVRDYCFVEDHCRGIDTVLHDAPVGGVYNLGTGVETSGNELAALVCDLLEKPRSLIQYVADRPGHDYRYAVDASRARALGWAPQVDFRSGLERTVRWYVEHEDWWRPLKSGDYWEYYRRNYRPLVPHESA</sequence>
<keyword evidence="6" id="KW-0520">NAD</keyword>
<dbReference type="Pfam" id="PF16363">
    <property type="entry name" value="GDP_Man_Dehyd"/>
    <property type="match status" value="1"/>
</dbReference>
<accession>A0A934K574</accession>
<dbReference type="EMBL" id="JAEKNR010000198">
    <property type="protein sequence ID" value="MBJ7600264.1"/>
    <property type="molecule type" value="Genomic_DNA"/>
</dbReference>
<evidence type="ECO:0000256" key="4">
    <source>
        <dbReference type="ARBA" id="ARBA00011990"/>
    </source>
</evidence>
<evidence type="ECO:0000256" key="2">
    <source>
        <dbReference type="ARBA" id="ARBA00001911"/>
    </source>
</evidence>
<comment type="catalytic activity">
    <reaction evidence="1 8">
        <text>dTDP-alpha-D-glucose = dTDP-4-dehydro-6-deoxy-alpha-D-glucose + H2O</text>
        <dbReference type="Rhea" id="RHEA:17221"/>
        <dbReference type="ChEBI" id="CHEBI:15377"/>
        <dbReference type="ChEBI" id="CHEBI:57477"/>
        <dbReference type="ChEBI" id="CHEBI:57649"/>
        <dbReference type="EC" id="4.2.1.46"/>
    </reaction>
</comment>
<dbReference type="InterPro" id="IPR005888">
    <property type="entry name" value="dTDP_Gluc_deHydtase"/>
</dbReference>
<evidence type="ECO:0000256" key="7">
    <source>
        <dbReference type="ARBA" id="ARBA00023239"/>
    </source>
</evidence>
<keyword evidence="11" id="KW-1185">Reference proteome</keyword>
<name>A0A934K574_9BACT</name>
<keyword evidence="7 8" id="KW-0456">Lyase</keyword>
<dbReference type="InterPro" id="IPR016040">
    <property type="entry name" value="NAD(P)-bd_dom"/>
</dbReference>
<comment type="cofactor">
    <cofactor evidence="2 8">
        <name>NAD(+)</name>
        <dbReference type="ChEBI" id="CHEBI:57540"/>
    </cofactor>
</comment>
<evidence type="ECO:0000256" key="8">
    <source>
        <dbReference type="RuleBase" id="RU004473"/>
    </source>
</evidence>
<dbReference type="Proteomes" id="UP000612893">
    <property type="component" value="Unassembled WGS sequence"/>
</dbReference>
<evidence type="ECO:0000256" key="5">
    <source>
        <dbReference type="ARBA" id="ARBA00016977"/>
    </source>
</evidence>
<evidence type="ECO:0000313" key="10">
    <source>
        <dbReference type="EMBL" id="MBJ7600264.1"/>
    </source>
</evidence>
<evidence type="ECO:0000256" key="3">
    <source>
        <dbReference type="ARBA" id="ARBA00008178"/>
    </source>
</evidence>
<evidence type="ECO:0000256" key="6">
    <source>
        <dbReference type="ARBA" id="ARBA00023027"/>
    </source>
</evidence>
<feature type="domain" description="NAD(P)-binding" evidence="9">
    <location>
        <begin position="9"/>
        <end position="306"/>
    </location>
</feature>
<evidence type="ECO:0000313" key="11">
    <source>
        <dbReference type="Proteomes" id="UP000612893"/>
    </source>
</evidence>
<dbReference type="AlphaFoldDB" id="A0A934K574"/>
<dbReference type="Gene3D" id="3.40.50.720">
    <property type="entry name" value="NAD(P)-binding Rossmann-like Domain"/>
    <property type="match status" value="1"/>
</dbReference>
<dbReference type="GO" id="GO:0008460">
    <property type="term" value="F:dTDP-glucose 4,6-dehydratase activity"/>
    <property type="evidence" value="ECO:0007669"/>
    <property type="project" value="UniProtKB-EC"/>
</dbReference>
<dbReference type="SUPFAM" id="SSF51735">
    <property type="entry name" value="NAD(P)-binding Rossmann-fold domains"/>
    <property type="match status" value="1"/>
</dbReference>
<dbReference type="RefSeq" id="WP_338204026.1">
    <property type="nucleotide sequence ID" value="NZ_JAEKNR010000198.1"/>
</dbReference>
<evidence type="ECO:0000256" key="1">
    <source>
        <dbReference type="ARBA" id="ARBA00001539"/>
    </source>
</evidence>
<reference evidence="10" key="1">
    <citation type="submission" date="2020-10" db="EMBL/GenBank/DDBJ databases">
        <title>Ca. Dormibacterota MAGs.</title>
        <authorList>
            <person name="Montgomery K."/>
        </authorList>
    </citation>
    <scope>NUCLEOTIDE SEQUENCE [LARGE SCALE GENOMIC DNA]</scope>
    <source>
        <strain evidence="10">SC8812_S17_10</strain>
    </source>
</reference>
<comment type="similarity">
    <text evidence="3 8">Belongs to the NAD(P)-dependent epimerase/dehydratase family. dTDP-glucose dehydratase subfamily.</text>
</comment>
<dbReference type="CDD" id="cd05246">
    <property type="entry name" value="dTDP_GD_SDR_e"/>
    <property type="match status" value="1"/>
</dbReference>